<feature type="coiled-coil region" evidence="1">
    <location>
        <begin position="147"/>
        <end position="174"/>
    </location>
</feature>
<keyword evidence="2" id="KW-0472">Membrane</keyword>
<dbReference type="Pfam" id="PF25917">
    <property type="entry name" value="BSH_RND"/>
    <property type="match status" value="1"/>
</dbReference>
<dbReference type="OrthoDB" id="9793801at2"/>
<proteinExistence type="predicted"/>
<organism evidence="4 5">
    <name type="scientific">Ornithobacterium rhinotracheale</name>
    <dbReference type="NCBI Taxonomy" id="28251"/>
    <lineage>
        <taxon>Bacteria</taxon>
        <taxon>Pseudomonadati</taxon>
        <taxon>Bacteroidota</taxon>
        <taxon>Flavobacteriia</taxon>
        <taxon>Flavobacteriales</taxon>
        <taxon>Weeksellaceae</taxon>
        <taxon>Ornithobacterium</taxon>
    </lineage>
</organism>
<evidence type="ECO:0000259" key="3">
    <source>
        <dbReference type="Pfam" id="PF25917"/>
    </source>
</evidence>
<dbReference type="Gene3D" id="2.40.50.100">
    <property type="match status" value="1"/>
</dbReference>
<dbReference type="Gene3D" id="2.40.30.170">
    <property type="match status" value="1"/>
</dbReference>
<dbReference type="PANTHER" id="PTHR30438:SF1">
    <property type="entry name" value="36 KDA ANTIGEN"/>
    <property type="match status" value="1"/>
</dbReference>
<evidence type="ECO:0000313" key="4">
    <source>
        <dbReference type="EMBL" id="QAR31536.1"/>
    </source>
</evidence>
<keyword evidence="2" id="KW-0812">Transmembrane</keyword>
<evidence type="ECO:0000313" key="5">
    <source>
        <dbReference type="Proteomes" id="UP000287701"/>
    </source>
</evidence>
<dbReference type="Proteomes" id="UP000287701">
    <property type="component" value="Chromosome"/>
</dbReference>
<reference evidence="4 5" key="1">
    <citation type="submission" date="2019-01" db="EMBL/GenBank/DDBJ databases">
        <title>Whole Genome of Ornithobacterium rhinotracheale FARPER-174b.</title>
        <authorList>
            <person name="Tataje-Lavanda L.A."/>
            <person name="Montalvan A."/>
            <person name="Montesinos R."/>
            <person name="Zimic M."/>
            <person name="Fernandez-Sanchez M."/>
            <person name="Fernandez-Diaz M."/>
        </authorList>
    </citation>
    <scope>NUCLEOTIDE SEQUENCE [LARGE SCALE GENOMIC DNA]</scope>
    <source>
        <strain evidence="4 5">FARPER-174b</strain>
    </source>
</reference>
<dbReference type="SUPFAM" id="SSF111369">
    <property type="entry name" value="HlyD-like secretion proteins"/>
    <property type="match status" value="2"/>
</dbReference>
<dbReference type="PANTHER" id="PTHR30438">
    <property type="entry name" value="36 KDA ANTIGEN-RELATED"/>
    <property type="match status" value="1"/>
</dbReference>
<dbReference type="AlphaFoldDB" id="A0A3R5X0J2"/>
<dbReference type="InterPro" id="IPR058625">
    <property type="entry name" value="MdtA-like_BSH"/>
</dbReference>
<evidence type="ECO:0000256" key="2">
    <source>
        <dbReference type="SAM" id="Phobius"/>
    </source>
</evidence>
<evidence type="ECO:0000256" key="1">
    <source>
        <dbReference type="SAM" id="Coils"/>
    </source>
</evidence>
<dbReference type="EMBL" id="CP035107">
    <property type="protein sequence ID" value="QAR31536.1"/>
    <property type="molecule type" value="Genomic_DNA"/>
</dbReference>
<dbReference type="RefSeq" id="WP_128501953.1">
    <property type="nucleotide sequence ID" value="NZ_CP035107.1"/>
</dbReference>
<name>A0A3R5X0J2_ORNRH</name>
<feature type="domain" description="Multidrug resistance protein MdtA-like barrel-sandwich hybrid" evidence="3">
    <location>
        <begin position="43"/>
        <end position="234"/>
    </location>
</feature>
<keyword evidence="1" id="KW-0175">Coiled coil</keyword>
<keyword evidence="2" id="KW-1133">Transmembrane helix</keyword>
<accession>A0A3R5X0J2</accession>
<feature type="transmembrane region" description="Helical" evidence="2">
    <location>
        <begin position="7"/>
        <end position="27"/>
    </location>
</feature>
<sequence>MKRKDILSIIITLVVFGTVVGLSIWYYNRPQAHYLQGQVEASQINVAPKVPGRVKEIFVQEGQMVKEGDLLLELESTEIQAKKSQAEAAKSAAVAQEQKAYAGARKEQITGAYNVWQQAQAAADLAQKTYERVSNLYDAKVLPAQKKDEAYTQMIALQKQAEAAKSQYEMAQNGSRIEDKNAAAALVAKADGAIAEVNAYLDGAKVYAPHSATVETIIPARGEIVNAGYPVINLIDTSNEWVVFNIREDKLGNYKVGQVFKAFVPALNNQEIELQVKHMAVQADFATWRATSASGDFDRKTFQIKAYPTQKVQGLKPGMSVLVSE</sequence>
<gene>
    <name evidence="4" type="ORF">EQP59_09385</name>
</gene>
<protein>
    <submittedName>
        <fullName evidence="4">Biotin/lipoyl-binding protein</fullName>
    </submittedName>
</protein>